<comment type="caution">
    <text evidence="1">The sequence shown here is derived from an EMBL/GenBank/DDBJ whole genome shotgun (WGS) entry which is preliminary data.</text>
</comment>
<dbReference type="Gene3D" id="1.10.287.1080">
    <property type="entry name" value="MazG-like"/>
    <property type="match status" value="1"/>
</dbReference>
<evidence type="ECO:0000313" key="2">
    <source>
        <dbReference type="Proteomes" id="UP000093343"/>
    </source>
</evidence>
<dbReference type="Proteomes" id="UP000093343">
    <property type="component" value="Unassembled WGS sequence"/>
</dbReference>
<accession>A0ABX2XJ40</accession>
<dbReference type="CDD" id="cd11543">
    <property type="entry name" value="NTP-PPase_u6"/>
    <property type="match status" value="1"/>
</dbReference>
<organism evidence="1 2">
    <name type="scientific">Flavobacterium piscis</name>
    <dbReference type="NCBI Taxonomy" id="1114874"/>
    <lineage>
        <taxon>Bacteria</taxon>
        <taxon>Pseudomonadati</taxon>
        <taxon>Bacteroidota</taxon>
        <taxon>Flavobacteriia</taxon>
        <taxon>Flavobacteriales</taxon>
        <taxon>Flavobacteriaceae</taxon>
        <taxon>Flavobacterium</taxon>
    </lineage>
</organism>
<evidence type="ECO:0000313" key="1">
    <source>
        <dbReference type="EMBL" id="OCB70441.1"/>
    </source>
</evidence>
<dbReference type="RefSeq" id="WP_065450791.1">
    <property type="nucleotide sequence ID" value="NZ_LVEN01000042.1"/>
</dbReference>
<reference evidence="2" key="1">
    <citation type="submission" date="2016-03" db="EMBL/GenBank/DDBJ databases">
        <title>Draft genome sequence of Paenibacillus glacialis DSM 22343.</title>
        <authorList>
            <person name="Shin S.-K."/>
            <person name="Yi H."/>
        </authorList>
    </citation>
    <scope>NUCLEOTIDE SEQUENCE [LARGE SCALE GENOMIC DNA]</scope>
    <source>
        <strain evidence="2">CCUG 60099</strain>
    </source>
</reference>
<name>A0ABX2XJ40_9FLAO</name>
<keyword evidence="1" id="KW-0687">Ribonucleoprotein</keyword>
<sequence>MASLNFEQLKERSLKIRQRYHELERIHHESEWTVEEDALAFLTDAGLIGRYVMSQQGRWPKENTAEELKHKIGESIWWLTILAERMNINIEEATEEFLSKTENLFEK</sequence>
<keyword evidence="2" id="KW-1185">Reference proteome</keyword>
<protein>
    <submittedName>
        <fullName evidence="1">30S ribosomal protein S15</fullName>
    </submittedName>
</protein>
<keyword evidence="1" id="KW-0689">Ribosomal protein</keyword>
<gene>
    <name evidence="1" type="ORF">FLP_17320</name>
</gene>
<proteinExistence type="predicted"/>
<dbReference type="EMBL" id="LVEN01000042">
    <property type="protein sequence ID" value="OCB70441.1"/>
    <property type="molecule type" value="Genomic_DNA"/>
</dbReference>
<dbReference type="GO" id="GO:0005840">
    <property type="term" value="C:ribosome"/>
    <property type="evidence" value="ECO:0007669"/>
    <property type="project" value="UniProtKB-KW"/>
</dbReference>